<feature type="region of interest" description="Disordered" evidence="6">
    <location>
        <begin position="1"/>
        <end position="30"/>
    </location>
</feature>
<evidence type="ECO:0000256" key="4">
    <source>
        <dbReference type="ARBA" id="ARBA00022833"/>
    </source>
</evidence>
<dbReference type="InterPro" id="IPR036236">
    <property type="entry name" value="Znf_C2H2_sf"/>
</dbReference>
<dbReference type="AlphaFoldDB" id="A0A212CVY1"/>
<feature type="region of interest" description="Disordered" evidence="6">
    <location>
        <begin position="453"/>
        <end position="492"/>
    </location>
</feature>
<dbReference type="GO" id="GO:0008270">
    <property type="term" value="F:zinc ion binding"/>
    <property type="evidence" value="ECO:0007669"/>
    <property type="project" value="UniProtKB-KW"/>
</dbReference>
<dbReference type="PROSITE" id="PS50171">
    <property type="entry name" value="ZF_MATRIN"/>
    <property type="match status" value="1"/>
</dbReference>
<sequence>MDEKEENELNTKEARMDLKIGREKAEKNDRMVTEKLDKVVAAVKEKPAENSVTKACPNKTVVQANKPDETSKISVLVASSASSSKSGIKADVVSSTKAKATASKSENQKSFLKSVLRDQINAEKRLSAKESGLLKATSARSGLAENSSKLKPIQSGVTRGSSGRISALQGKDSKLDYRDVTKQPQETEAKPSVMKRDDSNNKEPLFPFNLDEFVTVDEVIEEVNPFQVKQNPLKGKRKEALKNTPSSELNLKKKKGKISAPRVVEGELSFVTLDEIGEEEDAAAQLAQALVTVDEVIDEDDINVEDMVKNSNSLLTLDELIDQDDCISHSETKDVTVLSVAEEQDLLKQERLVTVDEIGEVEELPLNESADISFAALNTKGDEGNTGRDSIGFISSQMPEDPSTLVTVDEIQDDSSDLHLVTLDEVTEEDEDSLADFNNLKEELNFVTVDEVGEEEDGDNDLKIELTQRKNDHPTDKRGDRKKRTVDKKKTKLEALSQVGPVNENIMEENPKTMIERRSSATVPTKRVRIGKMPPSEKAVTMEPVKDEEAFQISEEPEQKRKKIEDASGRSMAPDVPEDLDFLVPKAGFFCPICSLFYSDEKAMTNHCKSTRHKQNT</sequence>
<dbReference type="GO" id="GO:0003676">
    <property type="term" value="F:nucleic acid binding"/>
    <property type="evidence" value="ECO:0007669"/>
    <property type="project" value="InterPro"/>
</dbReference>
<name>A0A212CVY1_CEREH</name>
<keyword evidence="4" id="KW-0862">Zinc</keyword>
<dbReference type="Proteomes" id="UP000242450">
    <property type="component" value="Chromosome 11"/>
</dbReference>
<keyword evidence="2" id="KW-0479">Metal-binding</keyword>
<dbReference type="SUPFAM" id="SSF57667">
    <property type="entry name" value="beta-beta-alpha zinc fingers"/>
    <property type="match status" value="1"/>
</dbReference>
<dbReference type="InterPro" id="IPR000690">
    <property type="entry name" value="Matrin/U1-C_Znf_C2H2"/>
</dbReference>
<gene>
    <name evidence="8" type="ORF">Celaphus_00005745</name>
</gene>
<accession>A0A212CVY1</accession>
<protein>
    <submittedName>
        <fullName evidence="8">ZNF638</fullName>
    </submittedName>
</protein>
<evidence type="ECO:0000256" key="5">
    <source>
        <dbReference type="ARBA" id="ARBA00023242"/>
    </source>
</evidence>
<dbReference type="Pfam" id="PF12171">
    <property type="entry name" value="zf-C2H2_jaz"/>
    <property type="match status" value="1"/>
</dbReference>
<evidence type="ECO:0000256" key="1">
    <source>
        <dbReference type="ARBA" id="ARBA00004123"/>
    </source>
</evidence>
<dbReference type="InterPro" id="IPR013087">
    <property type="entry name" value="Znf_C2H2_type"/>
</dbReference>
<feature type="compositionally biased region" description="Basic and acidic residues" evidence="6">
    <location>
        <begin position="171"/>
        <end position="201"/>
    </location>
</feature>
<feature type="compositionally biased region" description="Basic and acidic residues" evidence="6">
    <location>
        <begin position="557"/>
        <end position="568"/>
    </location>
</feature>
<dbReference type="SMART" id="SM00451">
    <property type="entry name" value="ZnF_U1"/>
    <property type="match status" value="1"/>
</dbReference>
<feature type="region of interest" description="Disordered" evidence="6">
    <location>
        <begin position="126"/>
        <end position="202"/>
    </location>
</feature>
<evidence type="ECO:0000313" key="8">
    <source>
        <dbReference type="EMBL" id="OWK10150.1"/>
    </source>
</evidence>
<feature type="compositionally biased region" description="Basic residues" evidence="6">
    <location>
        <begin position="480"/>
        <end position="491"/>
    </location>
</feature>
<feature type="compositionally biased region" description="Basic and acidic residues" evidence="6">
    <location>
        <begin position="460"/>
        <end position="479"/>
    </location>
</feature>
<dbReference type="GO" id="GO:0005634">
    <property type="term" value="C:nucleus"/>
    <property type="evidence" value="ECO:0007669"/>
    <property type="project" value="UniProtKB-SubCell"/>
</dbReference>
<organism evidence="8 9">
    <name type="scientific">Cervus elaphus hippelaphus</name>
    <name type="common">European red deer</name>
    <dbReference type="NCBI Taxonomy" id="46360"/>
    <lineage>
        <taxon>Eukaryota</taxon>
        <taxon>Metazoa</taxon>
        <taxon>Chordata</taxon>
        <taxon>Craniata</taxon>
        <taxon>Vertebrata</taxon>
        <taxon>Euteleostomi</taxon>
        <taxon>Mammalia</taxon>
        <taxon>Eutheria</taxon>
        <taxon>Laurasiatheria</taxon>
        <taxon>Artiodactyla</taxon>
        <taxon>Ruminantia</taxon>
        <taxon>Pecora</taxon>
        <taxon>Cervidae</taxon>
        <taxon>Cervinae</taxon>
        <taxon>Cervus</taxon>
    </lineage>
</organism>
<reference evidence="8 9" key="1">
    <citation type="journal article" date="2018" name="Mol. Genet. Genomics">
        <title>The red deer Cervus elaphus genome CerEla1.0: sequencing, annotating, genes, and chromosomes.</title>
        <authorList>
            <person name="Bana N.A."/>
            <person name="Nyiri A."/>
            <person name="Nagy J."/>
            <person name="Frank K."/>
            <person name="Nagy T."/>
            <person name="Steger V."/>
            <person name="Schiller M."/>
            <person name="Lakatos P."/>
            <person name="Sugar L."/>
            <person name="Horn P."/>
            <person name="Barta E."/>
            <person name="Orosz L."/>
        </authorList>
    </citation>
    <scope>NUCLEOTIDE SEQUENCE [LARGE SCALE GENOMIC DNA]</scope>
    <source>
        <strain evidence="8">Hungarian</strain>
    </source>
</reference>
<proteinExistence type="predicted"/>
<evidence type="ECO:0000256" key="2">
    <source>
        <dbReference type="ARBA" id="ARBA00022723"/>
    </source>
</evidence>
<dbReference type="EMBL" id="MKHE01000011">
    <property type="protein sequence ID" value="OWK10150.1"/>
    <property type="molecule type" value="Genomic_DNA"/>
</dbReference>
<feature type="region of interest" description="Disordered" evidence="6">
    <location>
        <begin position="549"/>
        <end position="575"/>
    </location>
</feature>
<feature type="domain" description="Matrin-type" evidence="7">
    <location>
        <begin position="589"/>
        <end position="617"/>
    </location>
</feature>
<dbReference type="InterPro" id="IPR003604">
    <property type="entry name" value="Matrin/U1-like-C_Znf_C2H2"/>
</dbReference>
<feature type="non-terminal residue" evidence="8">
    <location>
        <position position="617"/>
    </location>
</feature>
<keyword evidence="5" id="KW-0539">Nucleus</keyword>
<dbReference type="InterPro" id="IPR022755">
    <property type="entry name" value="Znf_C2H2_jaz"/>
</dbReference>
<comment type="caution">
    <text evidence="8">The sequence shown here is derived from an EMBL/GenBank/DDBJ whole genome shotgun (WGS) entry which is preliminary data.</text>
</comment>
<evidence type="ECO:0000313" key="9">
    <source>
        <dbReference type="Proteomes" id="UP000242450"/>
    </source>
</evidence>
<dbReference type="OrthoDB" id="10072641at2759"/>
<keyword evidence="3" id="KW-0863">Zinc-finger</keyword>
<evidence type="ECO:0000256" key="6">
    <source>
        <dbReference type="SAM" id="MobiDB-lite"/>
    </source>
</evidence>
<dbReference type="PROSITE" id="PS00028">
    <property type="entry name" value="ZINC_FINGER_C2H2_1"/>
    <property type="match status" value="1"/>
</dbReference>
<keyword evidence="9" id="KW-1185">Reference proteome</keyword>
<evidence type="ECO:0000256" key="3">
    <source>
        <dbReference type="ARBA" id="ARBA00022771"/>
    </source>
</evidence>
<feature type="compositionally biased region" description="Polar residues" evidence="6">
    <location>
        <begin position="138"/>
        <end position="164"/>
    </location>
</feature>
<evidence type="ECO:0000259" key="7">
    <source>
        <dbReference type="PROSITE" id="PS50171"/>
    </source>
</evidence>
<comment type="subcellular location">
    <subcellularLocation>
        <location evidence="1">Nucleus</location>
    </subcellularLocation>
</comment>